<evidence type="ECO:0000256" key="6">
    <source>
        <dbReference type="SAM" id="SignalP"/>
    </source>
</evidence>
<evidence type="ECO:0000259" key="7">
    <source>
        <dbReference type="Pfam" id="PF00496"/>
    </source>
</evidence>
<dbReference type="InterPro" id="IPR030678">
    <property type="entry name" value="Peptide/Ni-bd"/>
</dbReference>
<dbReference type="PANTHER" id="PTHR30290">
    <property type="entry name" value="PERIPLASMIC BINDING COMPONENT OF ABC TRANSPORTER"/>
    <property type="match status" value="1"/>
</dbReference>
<comment type="caution">
    <text evidence="8">The sequence shown here is derived from an EMBL/GenBank/DDBJ whole genome shotgun (WGS) entry which is preliminary data.</text>
</comment>
<dbReference type="InterPro" id="IPR023765">
    <property type="entry name" value="SBP_5_CS"/>
</dbReference>
<keyword evidence="4 6" id="KW-0732">Signal</keyword>
<name>A0A2M8QBU9_9CHLR</name>
<dbReference type="PROSITE" id="PS51257">
    <property type="entry name" value="PROKAR_LIPOPROTEIN"/>
    <property type="match status" value="1"/>
</dbReference>
<feature type="region of interest" description="Disordered" evidence="5">
    <location>
        <begin position="31"/>
        <end position="70"/>
    </location>
</feature>
<dbReference type="GO" id="GO:0043190">
    <property type="term" value="C:ATP-binding cassette (ABC) transporter complex"/>
    <property type="evidence" value="ECO:0007669"/>
    <property type="project" value="InterPro"/>
</dbReference>
<dbReference type="Gene3D" id="3.90.76.10">
    <property type="entry name" value="Dipeptide-binding Protein, Domain 1"/>
    <property type="match status" value="1"/>
</dbReference>
<dbReference type="Gene3D" id="3.10.105.10">
    <property type="entry name" value="Dipeptide-binding Protein, Domain 3"/>
    <property type="match status" value="1"/>
</dbReference>
<reference evidence="8 9" key="1">
    <citation type="submission" date="2017-11" db="EMBL/GenBank/DDBJ databases">
        <title>Evolution of Phototrophy in the Chloroflexi Phylum Driven by Horizontal Gene Transfer.</title>
        <authorList>
            <person name="Ward L.M."/>
            <person name="Hemp J."/>
            <person name="Shih P.M."/>
            <person name="Mcglynn S.E."/>
            <person name="Fischer W."/>
        </authorList>
    </citation>
    <scope>NUCLEOTIDE SEQUENCE [LARGE SCALE GENOMIC DNA]</scope>
    <source>
        <strain evidence="8">JP3_7</strain>
    </source>
</reference>
<dbReference type="PANTHER" id="PTHR30290:SF9">
    <property type="entry name" value="OLIGOPEPTIDE-BINDING PROTEIN APPA"/>
    <property type="match status" value="1"/>
</dbReference>
<gene>
    <name evidence="8" type="ORF">CUN48_09525</name>
</gene>
<sequence>MSQPSRSTSLRLTVAFGLALALALAACAAPPRAAPTPAQPSAEEAKPAEATAPTPGQPKPGGTLRVGTNQDAVGFDPHLTNATASYRILENIYSSLLRFKPNLEIEGDLAERYRAIDATTWEFKLRKGVKFHSGKPLTSADVKYSLERIKDPEVKSPRSSQLAPIVAIETPDEYTVIIKTEKPFAPLLAVLADRTMAIVNKDFIEANGGKLDNVADGTGPFKLKEWVPNTRTVLEKNPDYFIPGQPLLDQVIYQPIPDDTARSTAVRTGTVDFIEYAPPKDLELLRSDSNIVITGEGNNNVRFLAFNTTVKPFDNPKVRQAIAWAVDREAVLQAAVNGAGTPLYAGPFLPSFWPGLQAPVYKRDLEKAKQLLAEAGYPNGFTAKLKNTPTYSFLGNAGIAVQEQLKEIGINLEIESLEWSVFLKDYLGKNFEAVVSGYSGFADPHTPLDGTYVTGRQNNFMSYSNPKFDELVAQGAQETDQAKRAQIYREAQRILLEDSPMVFLYAANEYEAMQSYVKGYVHYLNGSHVSFRQVWLDK</sequence>
<dbReference type="InterPro" id="IPR000914">
    <property type="entry name" value="SBP_5_dom"/>
</dbReference>
<keyword evidence="3" id="KW-0813">Transport</keyword>
<feature type="domain" description="Solute-binding protein family 5" evidence="7">
    <location>
        <begin position="104"/>
        <end position="457"/>
    </location>
</feature>
<accession>A0A2M8QBU9</accession>
<evidence type="ECO:0000256" key="5">
    <source>
        <dbReference type="SAM" id="MobiDB-lite"/>
    </source>
</evidence>
<comment type="subcellular location">
    <subcellularLocation>
        <location evidence="1">Cell membrane</location>
        <topology evidence="1">Lipid-anchor</topology>
    </subcellularLocation>
</comment>
<organism evidence="8 9">
    <name type="scientific">Candidatus Thermofonsia Clade 3 bacterium</name>
    <dbReference type="NCBI Taxonomy" id="2364212"/>
    <lineage>
        <taxon>Bacteria</taxon>
        <taxon>Bacillati</taxon>
        <taxon>Chloroflexota</taxon>
        <taxon>Candidatus Thermofontia</taxon>
        <taxon>Candidatus Thermofonsia Clade 3</taxon>
    </lineage>
</organism>
<evidence type="ECO:0000313" key="9">
    <source>
        <dbReference type="Proteomes" id="UP000230790"/>
    </source>
</evidence>
<dbReference type="PIRSF" id="PIRSF002741">
    <property type="entry name" value="MppA"/>
    <property type="match status" value="1"/>
</dbReference>
<evidence type="ECO:0000313" key="8">
    <source>
        <dbReference type="EMBL" id="PJF47283.1"/>
    </source>
</evidence>
<evidence type="ECO:0000256" key="3">
    <source>
        <dbReference type="ARBA" id="ARBA00022448"/>
    </source>
</evidence>
<dbReference type="InterPro" id="IPR039424">
    <property type="entry name" value="SBP_5"/>
</dbReference>
<evidence type="ECO:0000256" key="1">
    <source>
        <dbReference type="ARBA" id="ARBA00004193"/>
    </source>
</evidence>
<proteinExistence type="inferred from homology"/>
<feature type="chain" id="PRO_5014993322" evidence="6">
    <location>
        <begin position="29"/>
        <end position="538"/>
    </location>
</feature>
<comment type="similarity">
    <text evidence="2">Belongs to the bacterial solute-binding protein 5 family.</text>
</comment>
<dbReference type="GO" id="GO:0042597">
    <property type="term" value="C:periplasmic space"/>
    <property type="evidence" value="ECO:0007669"/>
    <property type="project" value="UniProtKB-ARBA"/>
</dbReference>
<dbReference type="SUPFAM" id="SSF53850">
    <property type="entry name" value="Periplasmic binding protein-like II"/>
    <property type="match status" value="1"/>
</dbReference>
<feature type="compositionally biased region" description="Low complexity" evidence="5">
    <location>
        <begin position="39"/>
        <end position="54"/>
    </location>
</feature>
<dbReference type="GO" id="GO:0015833">
    <property type="term" value="P:peptide transport"/>
    <property type="evidence" value="ECO:0007669"/>
    <property type="project" value="TreeGrafter"/>
</dbReference>
<dbReference type="Gene3D" id="3.40.190.10">
    <property type="entry name" value="Periplasmic binding protein-like II"/>
    <property type="match status" value="1"/>
</dbReference>
<evidence type="ECO:0000256" key="4">
    <source>
        <dbReference type="ARBA" id="ARBA00022729"/>
    </source>
</evidence>
<dbReference type="Proteomes" id="UP000230790">
    <property type="component" value="Unassembled WGS sequence"/>
</dbReference>
<dbReference type="Pfam" id="PF00496">
    <property type="entry name" value="SBP_bac_5"/>
    <property type="match status" value="1"/>
</dbReference>
<dbReference type="GO" id="GO:1904680">
    <property type="term" value="F:peptide transmembrane transporter activity"/>
    <property type="evidence" value="ECO:0007669"/>
    <property type="project" value="TreeGrafter"/>
</dbReference>
<dbReference type="EMBL" id="PGTN01000057">
    <property type="protein sequence ID" value="PJF47283.1"/>
    <property type="molecule type" value="Genomic_DNA"/>
</dbReference>
<dbReference type="AlphaFoldDB" id="A0A2M8QBU9"/>
<dbReference type="PROSITE" id="PS01040">
    <property type="entry name" value="SBP_BACTERIAL_5"/>
    <property type="match status" value="1"/>
</dbReference>
<evidence type="ECO:0000256" key="2">
    <source>
        <dbReference type="ARBA" id="ARBA00005695"/>
    </source>
</evidence>
<protein>
    <submittedName>
        <fullName evidence="8">ABC transporter substrate-binding protein</fullName>
    </submittedName>
</protein>
<feature type="signal peptide" evidence="6">
    <location>
        <begin position="1"/>
        <end position="28"/>
    </location>
</feature>